<dbReference type="PANTHER" id="PTHR48079">
    <property type="entry name" value="PROTEIN YEEZ"/>
    <property type="match status" value="1"/>
</dbReference>
<dbReference type="Proteomes" id="UP000029393">
    <property type="component" value="Unassembled WGS sequence"/>
</dbReference>
<dbReference type="PANTHER" id="PTHR48079:SF6">
    <property type="entry name" value="NAD(P)-BINDING DOMAIN-CONTAINING PROTEIN-RELATED"/>
    <property type="match status" value="1"/>
</dbReference>
<keyword evidence="3" id="KW-1185">Reference proteome</keyword>
<dbReference type="PATRIC" id="fig|1384056.3.peg.1834"/>
<dbReference type="STRING" id="1384056.N787_12535"/>
<dbReference type="RefSeq" id="WP_245593996.1">
    <property type="nucleotide sequence ID" value="NZ_AVCK01000026.1"/>
</dbReference>
<evidence type="ECO:0000313" key="2">
    <source>
        <dbReference type="EMBL" id="KFN45611.1"/>
    </source>
</evidence>
<dbReference type="InterPro" id="IPR036291">
    <property type="entry name" value="NAD(P)-bd_dom_sf"/>
</dbReference>
<dbReference type="GO" id="GO:0005737">
    <property type="term" value="C:cytoplasm"/>
    <property type="evidence" value="ECO:0007669"/>
    <property type="project" value="TreeGrafter"/>
</dbReference>
<dbReference type="Gene3D" id="3.40.50.720">
    <property type="entry name" value="NAD(P)-binding Rossmann-like Domain"/>
    <property type="match status" value="1"/>
</dbReference>
<dbReference type="eggNOG" id="COG0451">
    <property type="taxonomic scope" value="Bacteria"/>
</dbReference>
<protein>
    <recommendedName>
        <fullName evidence="1">NAD-dependent epimerase/dehydratase domain-containing protein</fullName>
    </recommendedName>
</protein>
<organism evidence="2 3">
    <name type="scientific">Arenimonas metalli CF5-1</name>
    <dbReference type="NCBI Taxonomy" id="1384056"/>
    <lineage>
        <taxon>Bacteria</taxon>
        <taxon>Pseudomonadati</taxon>
        <taxon>Pseudomonadota</taxon>
        <taxon>Gammaproteobacteria</taxon>
        <taxon>Lysobacterales</taxon>
        <taxon>Lysobacteraceae</taxon>
        <taxon>Arenimonas</taxon>
    </lineage>
</organism>
<comment type="caution">
    <text evidence="2">The sequence shown here is derived from an EMBL/GenBank/DDBJ whole genome shotgun (WGS) entry which is preliminary data.</text>
</comment>
<dbReference type="GO" id="GO:0004029">
    <property type="term" value="F:aldehyde dehydrogenase (NAD+) activity"/>
    <property type="evidence" value="ECO:0007669"/>
    <property type="project" value="TreeGrafter"/>
</dbReference>
<dbReference type="SUPFAM" id="SSF51735">
    <property type="entry name" value="NAD(P)-binding Rossmann-fold domains"/>
    <property type="match status" value="1"/>
</dbReference>
<dbReference type="EMBL" id="AVCK01000026">
    <property type="protein sequence ID" value="KFN45611.1"/>
    <property type="molecule type" value="Genomic_DNA"/>
</dbReference>
<evidence type="ECO:0000259" key="1">
    <source>
        <dbReference type="Pfam" id="PF01370"/>
    </source>
</evidence>
<reference evidence="2 3" key="1">
    <citation type="submission" date="2013-09" db="EMBL/GenBank/DDBJ databases">
        <title>Genome sequencing of Arenimonas metalli.</title>
        <authorList>
            <person name="Chen F."/>
            <person name="Wang G."/>
        </authorList>
    </citation>
    <scope>NUCLEOTIDE SEQUENCE [LARGE SCALE GENOMIC DNA]</scope>
    <source>
        <strain evidence="2 3">CF5-1</strain>
    </source>
</reference>
<dbReference type="Pfam" id="PF01370">
    <property type="entry name" value="Epimerase"/>
    <property type="match status" value="1"/>
</dbReference>
<gene>
    <name evidence="2" type="ORF">N787_12535</name>
</gene>
<evidence type="ECO:0000313" key="3">
    <source>
        <dbReference type="Proteomes" id="UP000029393"/>
    </source>
</evidence>
<accession>A0A091B1P4</accession>
<dbReference type="InterPro" id="IPR001509">
    <property type="entry name" value="Epimerase_deHydtase"/>
</dbReference>
<name>A0A091B1P4_9GAMM</name>
<sequence length="277" mass="29040">MSAGTVVVAGAGDVGLRLARLRLGRGDEVIGLRRGEGEPIAGLRWLRADLSRGDGLAALPRRVAALVFCAAPDVRDEAAYRALYVDGLRRAIDACDPVRVVFVSSTAVYAEDAGEWVDEATPARPPAFNGQALLAAEQVLAARPLATALRCSGIYGPGRGALLRKARGEQPGARRWTNRIHADDAASAISHLLDLDAPPPLLLANDDLPALEHEVLAWLRARQGLPPLAAAGADPDADAGPATGRRVANARLRATGWTPAFPDYRSGYSSLLAGTGV</sequence>
<feature type="domain" description="NAD-dependent epimerase/dehydratase" evidence="1">
    <location>
        <begin position="7"/>
        <end position="160"/>
    </location>
</feature>
<proteinExistence type="predicted"/>
<dbReference type="AlphaFoldDB" id="A0A091B1P4"/>
<dbReference type="InterPro" id="IPR051783">
    <property type="entry name" value="NAD(P)-dependent_oxidoreduct"/>
</dbReference>